<dbReference type="SUPFAM" id="SSF53474">
    <property type="entry name" value="alpha/beta-Hydrolases"/>
    <property type="match status" value="2"/>
</dbReference>
<dbReference type="NCBIfam" id="TIGR01840">
    <property type="entry name" value="esterase_phb"/>
    <property type="match status" value="1"/>
</dbReference>
<dbReference type="InterPro" id="IPR010126">
    <property type="entry name" value="Esterase_phb"/>
</dbReference>
<dbReference type="Proteomes" id="UP001419910">
    <property type="component" value="Unassembled WGS sequence"/>
</dbReference>
<evidence type="ECO:0000256" key="1">
    <source>
        <dbReference type="ARBA" id="ARBA00022729"/>
    </source>
</evidence>
<dbReference type="RefSeq" id="WP_343891525.1">
    <property type="nucleotide sequence ID" value="NZ_BAAAEH010000045.1"/>
</dbReference>
<evidence type="ECO:0000313" key="4">
    <source>
        <dbReference type="Proteomes" id="UP001419910"/>
    </source>
</evidence>
<gene>
    <name evidence="3" type="ORF">ABC974_28075</name>
</gene>
<name>A0ABU9YCI0_9SPHN</name>
<reference evidence="3 4" key="1">
    <citation type="submission" date="2024-05" db="EMBL/GenBank/DDBJ databases">
        <authorList>
            <person name="Liu Q."/>
            <person name="Xin Y.-H."/>
        </authorList>
    </citation>
    <scope>NUCLEOTIDE SEQUENCE [LARGE SCALE GENOMIC DNA]</scope>
    <source>
        <strain evidence="3 4">CGMCC 1.10181</strain>
    </source>
</reference>
<protein>
    <submittedName>
        <fullName evidence="3">PHB depolymerase family esterase</fullName>
    </submittedName>
</protein>
<dbReference type="InterPro" id="IPR050955">
    <property type="entry name" value="Plant_Biomass_Hydrol_Est"/>
</dbReference>
<dbReference type="Pfam" id="PF10503">
    <property type="entry name" value="Esterase_PHB"/>
    <property type="match status" value="1"/>
</dbReference>
<dbReference type="InterPro" id="IPR029058">
    <property type="entry name" value="AB_hydrolase_fold"/>
</dbReference>
<proteinExistence type="predicted"/>
<organism evidence="3 4">
    <name type="scientific">Sphingomonas oligophenolica</name>
    <dbReference type="NCBI Taxonomy" id="301154"/>
    <lineage>
        <taxon>Bacteria</taxon>
        <taxon>Pseudomonadati</taxon>
        <taxon>Pseudomonadota</taxon>
        <taxon>Alphaproteobacteria</taxon>
        <taxon>Sphingomonadales</taxon>
        <taxon>Sphingomonadaceae</taxon>
        <taxon>Sphingomonas</taxon>
    </lineage>
</organism>
<evidence type="ECO:0000256" key="2">
    <source>
        <dbReference type="ARBA" id="ARBA00022801"/>
    </source>
</evidence>
<keyword evidence="4" id="KW-1185">Reference proteome</keyword>
<sequence>MRNISDTLARLAALRAAAPGAGSEAIPSVLDTLEGFGTNPGALLAKYHVPAGLGPQAPLVVVLHGCTQNAAGYDHGSGWSALADRAGFAVLFPEQKRANNPNLCFNWFMPEDTKRGGGEACSISEMIGAMLLEHDLDPARVYITGLSAGGAMTAVMLATYPELFAGGAIIAGLPFGSARSMPEALDRMRGHGGPDGKALAALVREASGHDGPWPTVSIWHGTADHTVAPANMDLIAAQWHGLHGTGAAPHGVEKTGNHTRSIWRGGAGGVAIERHEIAGMGHGTPIDPNGPDGLGHAMPHMLDIGVSSTALIARSWGIADTGLAQTAGRLLRMIVPAAAAPVAAEPQGTMQRAGGVQKIIEDALRTAGLMR</sequence>
<keyword evidence="1" id="KW-0732">Signal</keyword>
<comment type="caution">
    <text evidence="3">The sequence shown here is derived from an EMBL/GenBank/DDBJ whole genome shotgun (WGS) entry which is preliminary data.</text>
</comment>
<dbReference type="EMBL" id="JBDIME010000051">
    <property type="protein sequence ID" value="MEN2793508.1"/>
    <property type="molecule type" value="Genomic_DNA"/>
</dbReference>
<dbReference type="PANTHER" id="PTHR43037:SF1">
    <property type="entry name" value="BLL1128 PROTEIN"/>
    <property type="match status" value="1"/>
</dbReference>
<accession>A0ABU9YCI0</accession>
<dbReference type="Gene3D" id="3.40.50.1820">
    <property type="entry name" value="alpha/beta hydrolase"/>
    <property type="match status" value="1"/>
</dbReference>
<keyword evidence="2" id="KW-0378">Hydrolase</keyword>
<dbReference type="PANTHER" id="PTHR43037">
    <property type="entry name" value="UNNAMED PRODUCT-RELATED"/>
    <property type="match status" value="1"/>
</dbReference>
<evidence type="ECO:0000313" key="3">
    <source>
        <dbReference type="EMBL" id="MEN2793508.1"/>
    </source>
</evidence>